<gene>
    <name evidence="1" type="ORF">BSTOLATCC_MIC1373</name>
</gene>
<comment type="caution">
    <text evidence="1">The sequence shown here is derived from an EMBL/GenBank/DDBJ whole genome shotgun (WGS) entry which is preliminary data.</text>
</comment>
<sequence>MANIPYYIVPPCIPIRKKIVDAQTELYRSQKKLLYEEPPIMISYYKSFISRKSIEFFFENVLRPMELFTDIETYKKKEAFYNLYHIKTYMHMVIKALICGVGAYFSIKVDPEWLWKYKLIYIPYFPIKDLVKRFAIIAVTGFFYKQSYRLVPWVICLWYPNILADLQIGSDFELGYWTQKFVKGI</sequence>
<keyword evidence="2" id="KW-1185">Reference proteome</keyword>
<dbReference type="EMBL" id="CAJZBQ010000002">
    <property type="protein sequence ID" value="CAG9310531.1"/>
    <property type="molecule type" value="Genomic_DNA"/>
</dbReference>
<proteinExistence type="predicted"/>
<dbReference type="AlphaFoldDB" id="A0AAU9I7U6"/>
<dbReference type="Proteomes" id="UP001162131">
    <property type="component" value="Unassembled WGS sequence"/>
</dbReference>
<protein>
    <submittedName>
        <fullName evidence="1">Uncharacterized protein</fullName>
    </submittedName>
</protein>
<organism evidence="1 2">
    <name type="scientific">Blepharisma stoltei</name>
    <dbReference type="NCBI Taxonomy" id="1481888"/>
    <lineage>
        <taxon>Eukaryota</taxon>
        <taxon>Sar</taxon>
        <taxon>Alveolata</taxon>
        <taxon>Ciliophora</taxon>
        <taxon>Postciliodesmatophora</taxon>
        <taxon>Heterotrichea</taxon>
        <taxon>Heterotrichida</taxon>
        <taxon>Blepharismidae</taxon>
        <taxon>Blepharisma</taxon>
    </lineage>
</organism>
<evidence type="ECO:0000313" key="1">
    <source>
        <dbReference type="EMBL" id="CAG9310531.1"/>
    </source>
</evidence>
<accession>A0AAU9I7U6</accession>
<evidence type="ECO:0000313" key="2">
    <source>
        <dbReference type="Proteomes" id="UP001162131"/>
    </source>
</evidence>
<name>A0AAU9I7U6_9CILI</name>
<reference evidence="1" key="1">
    <citation type="submission" date="2021-09" db="EMBL/GenBank/DDBJ databases">
        <authorList>
            <consortium name="AG Swart"/>
            <person name="Singh M."/>
            <person name="Singh A."/>
            <person name="Seah K."/>
            <person name="Emmerich C."/>
        </authorList>
    </citation>
    <scope>NUCLEOTIDE SEQUENCE</scope>
    <source>
        <strain evidence="1">ATCC30299</strain>
    </source>
</reference>